<dbReference type="NCBIfam" id="TIGR00724">
    <property type="entry name" value="urea_amlyse_rel"/>
    <property type="match status" value="1"/>
</dbReference>
<reference evidence="7 8" key="1">
    <citation type="submission" date="2021-02" db="EMBL/GenBank/DDBJ databases">
        <title>Draft genome and description of Leucobacter sp nov strain Marseille-Q4368.</title>
        <authorList>
            <person name="Boxberger M."/>
            <person name="La Scola B."/>
        </authorList>
    </citation>
    <scope>NUCLEOTIDE SEQUENCE [LARGE SCALE GENOMIC DNA]</scope>
    <source>
        <strain evidence="7 8">Marseille-Q4368</strain>
    </source>
</reference>
<keyword evidence="1" id="KW-0547">Nucleotide-binding</keyword>
<name>A0ABS5M0U5_9MICO</name>
<dbReference type="InterPro" id="IPR003833">
    <property type="entry name" value="CT_C_D"/>
</dbReference>
<keyword evidence="2" id="KW-0378">Hydrolase</keyword>
<evidence type="ECO:0000313" key="7">
    <source>
        <dbReference type="EMBL" id="MBS3180814.1"/>
    </source>
</evidence>
<evidence type="ECO:0000256" key="2">
    <source>
        <dbReference type="ARBA" id="ARBA00022801"/>
    </source>
</evidence>
<dbReference type="Gene3D" id="3.30.1360.40">
    <property type="match status" value="1"/>
</dbReference>
<dbReference type="SMART" id="SM00797">
    <property type="entry name" value="AHS2"/>
    <property type="match status" value="1"/>
</dbReference>
<organism evidence="7 8">
    <name type="scientific">Leucobacter manosquensis</name>
    <dbReference type="NCBI Taxonomy" id="2810611"/>
    <lineage>
        <taxon>Bacteria</taxon>
        <taxon>Bacillati</taxon>
        <taxon>Actinomycetota</taxon>
        <taxon>Actinomycetes</taxon>
        <taxon>Micrococcales</taxon>
        <taxon>Microbacteriaceae</taxon>
        <taxon>Leucobacter</taxon>
    </lineage>
</organism>
<protein>
    <submittedName>
        <fullName evidence="7">5-oxoprolinase/urea amidolyase family protein</fullName>
    </submittedName>
</protein>
<dbReference type="Pfam" id="PF02682">
    <property type="entry name" value="CT_C_D"/>
    <property type="match status" value="1"/>
</dbReference>
<dbReference type="EMBL" id="JAFEVO010000001">
    <property type="protein sequence ID" value="MBS3180814.1"/>
    <property type="molecule type" value="Genomic_DNA"/>
</dbReference>
<dbReference type="PANTHER" id="PTHR43309">
    <property type="entry name" value="5-OXOPROLINASE SUBUNIT C"/>
    <property type="match status" value="1"/>
</dbReference>
<comment type="caution">
    <text evidence="7">The sequence shown here is derived from an EMBL/GenBank/DDBJ whole genome shotgun (WGS) entry which is preliminary data.</text>
</comment>
<evidence type="ECO:0000256" key="1">
    <source>
        <dbReference type="ARBA" id="ARBA00022741"/>
    </source>
</evidence>
<accession>A0ABS5M0U5</accession>
<feature type="region of interest" description="Disordered" evidence="4">
    <location>
        <begin position="228"/>
        <end position="247"/>
    </location>
</feature>
<dbReference type="Proteomes" id="UP000811492">
    <property type="component" value="Unassembled WGS sequence"/>
</dbReference>
<dbReference type="InterPro" id="IPR052708">
    <property type="entry name" value="PxpC"/>
</dbReference>
<dbReference type="Pfam" id="PF02626">
    <property type="entry name" value="CT_A_B"/>
    <property type="match status" value="1"/>
</dbReference>
<dbReference type="Gene3D" id="2.40.100.10">
    <property type="entry name" value="Cyclophilin-like"/>
    <property type="match status" value="2"/>
</dbReference>
<dbReference type="InterPro" id="IPR029000">
    <property type="entry name" value="Cyclophilin-like_dom_sf"/>
</dbReference>
<proteinExistence type="predicted"/>
<feature type="domain" description="Carboxyltransferase" evidence="5">
    <location>
        <begin position="12"/>
        <end position="207"/>
    </location>
</feature>
<dbReference type="SMART" id="SM00796">
    <property type="entry name" value="AHS1"/>
    <property type="match status" value="1"/>
</dbReference>
<dbReference type="PANTHER" id="PTHR43309:SF3">
    <property type="entry name" value="5-OXOPROLINASE SUBUNIT C"/>
    <property type="match status" value="1"/>
</dbReference>
<feature type="domain" description="Carboxyltransferase" evidence="6">
    <location>
        <begin position="273"/>
        <end position="555"/>
    </location>
</feature>
<evidence type="ECO:0000256" key="3">
    <source>
        <dbReference type="ARBA" id="ARBA00022840"/>
    </source>
</evidence>
<evidence type="ECO:0000259" key="5">
    <source>
        <dbReference type="SMART" id="SM00796"/>
    </source>
</evidence>
<dbReference type="SUPFAM" id="SSF50891">
    <property type="entry name" value="Cyclophilin-like"/>
    <property type="match status" value="2"/>
</dbReference>
<evidence type="ECO:0000313" key="8">
    <source>
        <dbReference type="Proteomes" id="UP000811492"/>
    </source>
</evidence>
<evidence type="ECO:0000259" key="6">
    <source>
        <dbReference type="SMART" id="SM00797"/>
    </source>
</evidence>
<keyword evidence="8" id="KW-1185">Reference proteome</keyword>
<keyword evidence="3" id="KW-0067">ATP-binding</keyword>
<dbReference type="SUPFAM" id="SSF160467">
    <property type="entry name" value="PH0987 N-terminal domain-like"/>
    <property type="match status" value="1"/>
</dbReference>
<sequence length="638" mass="65658">MCSAGAGGSSPFTVRAVGDRACIVDLPDLDTVLGLAAILRERGFPGVIDIVPAARTVLVTCVDRASARRIADEIAGLPSGIASFARSMLGESARVAIVDVVYDGEDLEAVGALTGLSAAGVVAAHSGSRWTAAFGGFAPGFVYLTGGDAALRVPRLESPRERVAPGSVGLAGAFSAVYPGASPGGWRLIGRTTAQLWDATRERASLIAPGDTVTFRAVREQVALAVPVPDAPDAPDVPDSPVPPEAASSSAITVIDPGMQTLVQDAGRAGHSAIGVSPSGAADRVALRCANRAVGNADGAAALETLNAALVVRADVDVSIALAGTDATAEIVGAGDERRTPPSSQEAFTVRRGEVLRVGRATRGMRGVLAIRGGFAVPRVLGSASHDSLSGIGPAPLAAGDALAIDDPRQADRAAHSPESDGRPIGDEVQLRFVPGPRSDWFDAKARAALASQSWRLSASSNRVGVRFDGTPLRRARHDELPSEGTVRGSIQVPLNGLPVLFLADHPVTGGYPVIGTVIDADTDIAAQLRPGSHVRFVPVDPDDPHLGSRPDARSEILEAVRLSFEVDGKRVAVTLPGALAAALDRLSATDIGDDGRLLMEDTVATLLRDILSASAAAAAGKIGTRVRQRPEIESDHR</sequence>
<dbReference type="InterPro" id="IPR003778">
    <property type="entry name" value="CT_A_B"/>
</dbReference>
<evidence type="ECO:0000256" key="4">
    <source>
        <dbReference type="SAM" id="MobiDB-lite"/>
    </source>
</evidence>
<gene>
    <name evidence="7" type="ORF">JSQ98_01110</name>
</gene>